<dbReference type="EMBL" id="JBGNUJ010000002">
    <property type="protein sequence ID" value="KAL3963047.1"/>
    <property type="molecule type" value="Genomic_DNA"/>
</dbReference>
<accession>A0ACC4E4F2</accession>
<sequence length="820" mass="86475">MASPMMNRFDHGLLLLCVALFASIGVAKEVNAGFDPYAAAQVMVDSASHSWEWGTAAEALLELYNPELSVFGSKPFPQDGVPAADPSTFALAYAKQFINRNSQVLVGNSAVGDPASLGVSAILLGQSDSTYLDASDRQASYLLEDAPRWSNGAISHRPDVAELWADNVAMSFPFLAYLAVQTNNVSLMAETVRQCGLYRDVLKTSQKLNWRHIIGPQSQDEGLWATGNGWAGYAYRMATNDPSMFPQKYITWADTNRRNLAGKDTNGIFSPAVNPYSWLDHTQYTSGSPEGQAFMVYLYTSYRDCVNANICAKPASSGTTISKPGIGPVETITMLNAPITFSAMPQPTGNFEGCECTATSTTCGPHQSCDLNGCGGKFNGLAQYAQCTGNFEGCECTATNTTCGPHQSCDLNGCAGKFNGLTKFAQCTGNFIGCECEATKTTCGAHQSCDLNGCAGKFDGLAPFAKCTGNFQGCDQNFIGCECIGTGHTCGDRQSCDLNNCKGAFSGSVRYAQWMPCNATPNTCGSPQSCGLNGCAGAFSLSNGKAYCTNNFVGCECAATPGTCGDPQSCDMNNCQGAFSGSEPLAQCTGFFKGCKCKATATTCGKKQSCDLNGCAGGYDSNGVARCQGNFIGCECVATKNTCNVIKNCDLNGCNGSFDSNSNTARCRGHFAGCVCNPVASTCGTRQSCSLNGCKGGFVNGNAVCLSNYYGCPCIPDPIWIPPPPQTSNPGYPPLESPWYCVGIYIDGNCGPGSGSNGVICNGDLTQECAEPGIALYKSRTCRTHCAQFGDSSFCTPDFTDGQHFDRTLSAVLICDRALP</sequence>
<evidence type="ECO:0000313" key="1">
    <source>
        <dbReference type="EMBL" id="KAL3963047.1"/>
    </source>
</evidence>
<organism evidence="1 2">
    <name type="scientific">Purpureocillium lilacinum</name>
    <name type="common">Paecilomyces lilacinus</name>
    <dbReference type="NCBI Taxonomy" id="33203"/>
    <lineage>
        <taxon>Eukaryota</taxon>
        <taxon>Fungi</taxon>
        <taxon>Dikarya</taxon>
        <taxon>Ascomycota</taxon>
        <taxon>Pezizomycotina</taxon>
        <taxon>Sordariomycetes</taxon>
        <taxon>Hypocreomycetidae</taxon>
        <taxon>Hypocreales</taxon>
        <taxon>Ophiocordycipitaceae</taxon>
        <taxon>Purpureocillium</taxon>
    </lineage>
</organism>
<comment type="caution">
    <text evidence="1">The sequence shown here is derived from an EMBL/GenBank/DDBJ whole genome shotgun (WGS) entry which is preliminary data.</text>
</comment>
<dbReference type="Proteomes" id="UP001638806">
    <property type="component" value="Unassembled WGS sequence"/>
</dbReference>
<protein>
    <submittedName>
        <fullName evidence="1">Uncharacterized protein</fullName>
    </submittedName>
</protein>
<proteinExistence type="predicted"/>
<name>A0ACC4E4F2_PURLI</name>
<reference evidence="1" key="1">
    <citation type="submission" date="2024-12" db="EMBL/GenBank/DDBJ databases">
        <title>Comparative genomics and development of molecular markers within Purpureocillium lilacinum and among Purpureocillium species.</title>
        <authorList>
            <person name="Yeh Z.-Y."/>
            <person name="Ni N.-T."/>
            <person name="Lo P.-H."/>
            <person name="Mushyakhwo K."/>
            <person name="Lin C.-F."/>
            <person name="Nai Y.-S."/>
        </authorList>
    </citation>
    <scope>NUCLEOTIDE SEQUENCE</scope>
    <source>
        <strain evidence="1">NCHU-NPUST-175</strain>
    </source>
</reference>
<gene>
    <name evidence="1" type="ORF">ACCO45_000051</name>
</gene>
<keyword evidence="2" id="KW-1185">Reference proteome</keyword>
<evidence type="ECO:0000313" key="2">
    <source>
        <dbReference type="Proteomes" id="UP001638806"/>
    </source>
</evidence>